<dbReference type="GO" id="GO:0032050">
    <property type="term" value="F:clathrin heavy chain binding"/>
    <property type="evidence" value="ECO:0007669"/>
    <property type="project" value="TreeGrafter"/>
</dbReference>
<proteinExistence type="inferred from homology"/>
<dbReference type="GO" id="GO:0030130">
    <property type="term" value="C:clathrin coat of trans-Golgi network vesicle"/>
    <property type="evidence" value="ECO:0007669"/>
    <property type="project" value="InterPro"/>
</dbReference>
<dbReference type="GO" id="GO:0030132">
    <property type="term" value="C:clathrin coat of coated pit"/>
    <property type="evidence" value="ECO:0007669"/>
    <property type="project" value="InterPro"/>
</dbReference>
<evidence type="ECO:0000256" key="6">
    <source>
        <dbReference type="RuleBase" id="RU363137"/>
    </source>
</evidence>
<reference evidence="9 10" key="1">
    <citation type="journal article" date="2023" name="Elife">
        <title>Identification of key yeast species and microbe-microbe interactions impacting larval growth of Drosophila in the wild.</title>
        <authorList>
            <person name="Mure A."/>
            <person name="Sugiura Y."/>
            <person name="Maeda R."/>
            <person name="Honda K."/>
            <person name="Sakurai N."/>
            <person name="Takahashi Y."/>
            <person name="Watada M."/>
            <person name="Katoh T."/>
            <person name="Gotoh A."/>
            <person name="Gotoh Y."/>
            <person name="Taniguchi I."/>
            <person name="Nakamura K."/>
            <person name="Hayashi T."/>
            <person name="Katayama T."/>
            <person name="Uemura T."/>
            <person name="Hattori Y."/>
        </authorList>
    </citation>
    <scope>NUCLEOTIDE SEQUENCE [LARGE SCALE GENOMIC DNA]</scope>
    <source>
        <strain evidence="9 10">PK-24</strain>
    </source>
</reference>
<dbReference type="GO" id="GO:0072583">
    <property type="term" value="P:clathrin-dependent endocytosis"/>
    <property type="evidence" value="ECO:0007669"/>
    <property type="project" value="TreeGrafter"/>
</dbReference>
<name>A0AAV5R331_PICKL</name>
<evidence type="ECO:0000256" key="3">
    <source>
        <dbReference type="ARBA" id="ARBA00023136"/>
    </source>
</evidence>
<feature type="region of interest" description="Disordered" evidence="8">
    <location>
        <begin position="45"/>
        <end position="96"/>
    </location>
</feature>
<comment type="function">
    <text evidence="6">Clathrin is the major protein of the polyhedral coat of coated pits and vesicles.</text>
</comment>
<evidence type="ECO:0000313" key="9">
    <source>
        <dbReference type="EMBL" id="GMM45939.1"/>
    </source>
</evidence>
<organism evidence="9 10">
    <name type="scientific">Pichia kluyveri</name>
    <name type="common">Yeast</name>
    <dbReference type="NCBI Taxonomy" id="36015"/>
    <lineage>
        <taxon>Eukaryota</taxon>
        <taxon>Fungi</taxon>
        <taxon>Dikarya</taxon>
        <taxon>Ascomycota</taxon>
        <taxon>Saccharomycotina</taxon>
        <taxon>Pichiomycetes</taxon>
        <taxon>Pichiales</taxon>
        <taxon>Pichiaceae</taxon>
        <taxon>Pichia</taxon>
    </lineage>
</organism>
<dbReference type="GO" id="GO:0006886">
    <property type="term" value="P:intracellular protein transport"/>
    <property type="evidence" value="ECO:0007669"/>
    <property type="project" value="InterPro"/>
</dbReference>
<dbReference type="Proteomes" id="UP001378960">
    <property type="component" value="Unassembled WGS sequence"/>
</dbReference>
<dbReference type="PANTHER" id="PTHR10639:SF7">
    <property type="entry name" value="CLATHRIN LIGHT CHAIN"/>
    <property type="match status" value="1"/>
</dbReference>
<evidence type="ECO:0000256" key="4">
    <source>
        <dbReference type="ARBA" id="ARBA00023176"/>
    </source>
</evidence>
<dbReference type="AlphaFoldDB" id="A0AAV5R331"/>
<sequence length="228" mass="26204">MSEKFPEIDDVETPVDNDAQDFLAREKSALGDEFTTDQDFIAQEGVDEDDEFEDFKSQFPEVGESGDNQVENTEYDEEEEQTPTETIEESNNEPSLPLQFSNLNLEDSAHVQEWKKTRDLEISKRDEAAARKLEDLKKEAESAIDDFYDNYNNKKEDAIAETRKEAEAFIEKKKNFFKDGTTWDRVIQLLDLNKNSNAIDETNLRDKTRFRDLLLALKGKENVPGASA</sequence>
<dbReference type="GO" id="GO:0005198">
    <property type="term" value="F:structural molecule activity"/>
    <property type="evidence" value="ECO:0007669"/>
    <property type="project" value="InterPro"/>
</dbReference>
<comment type="similarity">
    <text evidence="2 6">Belongs to the clathrin light chain family.</text>
</comment>
<dbReference type="PANTHER" id="PTHR10639">
    <property type="entry name" value="CLATHRIN LIGHT CHAIN"/>
    <property type="match status" value="1"/>
</dbReference>
<keyword evidence="7" id="KW-0175">Coiled coil</keyword>
<accession>A0AAV5R331</accession>
<dbReference type="EMBL" id="BTGB01000003">
    <property type="protein sequence ID" value="GMM45939.1"/>
    <property type="molecule type" value="Genomic_DNA"/>
</dbReference>
<dbReference type="InterPro" id="IPR000996">
    <property type="entry name" value="Clathrin_L-chain"/>
</dbReference>
<gene>
    <name evidence="9" type="ORF">DAPK24_025140</name>
</gene>
<evidence type="ECO:0000256" key="8">
    <source>
        <dbReference type="SAM" id="MobiDB-lite"/>
    </source>
</evidence>
<keyword evidence="10" id="KW-1185">Reference proteome</keyword>
<comment type="subcellular location">
    <subcellularLocation>
        <location evidence="1 6">Cytoplasmic vesicle membrane</location>
        <topology evidence="1 6">Peripheral membrane protein</topology>
        <orientation evidence="1 6">Cytoplasmic side</orientation>
    </subcellularLocation>
    <subcellularLocation>
        <location evidence="6">Membrane</location>
        <location evidence="6">Coated pit</location>
        <topology evidence="6">Peripheral membrane protein</topology>
        <orientation evidence="6">Cytoplasmic side</orientation>
    </subcellularLocation>
    <text evidence="6">Cytoplasmic face of coated pits and vesicles.</text>
</comment>
<protein>
    <recommendedName>
        <fullName evidence="6">Clathrin light chain</fullName>
    </recommendedName>
</protein>
<keyword evidence="3 6" id="KW-0472">Membrane</keyword>
<evidence type="ECO:0000256" key="5">
    <source>
        <dbReference type="ARBA" id="ARBA00023329"/>
    </source>
</evidence>
<dbReference type="Pfam" id="PF01086">
    <property type="entry name" value="Clathrin_lg_ch"/>
    <property type="match status" value="1"/>
</dbReference>
<evidence type="ECO:0000256" key="1">
    <source>
        <dbReference type="ARBA" id="ARBA00004180"/>
    </source>
</evidence>
<keyword evidence="5 6" id="KW-0968">Cytoplasmic vesicle</keyword>
<feature type="coiled-coil region" evidence="7">
    <location>
        <begin position="123"/>
        <end position="172"/>
    </location>
</feature>
<comment type="caution">
    <text evidence="9">The sequence shown here is derived from an EMBL/GenBank/DDBJ whole genome shotgun (WGS) entry which is preliminary data.</text>
</comment>
<evidence type="ECO:0000256" key="2">
    <source>
        <dbReference type="ARBA" id="ARBA00005263"/>
    </source>
</evidence>
<evidence type="ECO:0000313" key="10">
    <source>
        <dbReference type="Proteomes" id="UP001378960"/>
    </source>
</evidence>
<evidence type="ECO:0000256" key="7">
    <source>
        <dbReference type="SAM" id="Coils"/>
    </source>
</evidence>
<feature type="compositionally biased region" description="Acidic residues" evidence="8">
    <location>
        <begin position="73"/>
        <end position="91"/>
    </location>
</feature>
<keyword evidence="4 6" id="KW-0168">Coated pit</keyword>